<dbReference type="EC" id="2.1.1.-" evidence="6"/>
<keyword evidence="5 6" id="KW-0949">S-adenosyl-L-methionine</keyword>
<dbReference type="GO" id="GO:0016279">
    <property type="term" value="F:protein-lysine N-methyltransferase activity"/>
    <property type="evidence" value="ECO:0007669"/>
    <property type="project" value="RHEA"/>
</dbReference>
<organism evidence="7 8">
    <name type="scientific">Chthonomonas calidirosea (strain DSM 23976 / ICMP 18418 / T49)</name>
    <dbReference type="NCBI Taxonomy" id="1303518"/>
    <lineage>
        <taxon>Bacteria</taxon>
        <taxon>Bacillati</taxon>
        <taxon>Armatimonadota</taxon>
        <taxon>Chthonomonadia</taxon>
        <taxon>Chthonomonadales</taxon>
        <taxon>Chthonomonadaceae</taxon>
        <taxon>Chthonomonas</taxon>
    </lineage>
</organism>
<dbReference type="InterPro" id="IPR050078">
    <property type="entry name" value="Ribosomal_L11_MeTrfase_PrmA"/>
</dbReference>
<feature type="binding site" evidence="6">
    <location>
        <position position="139"/>
    </location>
    <ligand>
        <name>S-adenosyl-L-methionine</name>
        <dbReference type="ChEBI" id="CHEBI:59789"/>
    </ligand>
</feature>
<dbReference type="NCBIfam" id="TIGR00406">
    <property type="entry name" value="prmA"/>
    <property type="match status" value="1"/>
</dbReference>
<protein>
    <recommendedName>
        <fullName evidence="6">Ribosomal protein L11 methyltransferase</fullName>
        <shortName evidence="6">L11 Mtase</shortName>
        <ecNumber evidence="6">2.1.1.-</ecNumber>
    </recommendedName>
</protein>
<comment type="subcellular location">
    <subcellularLocation>
        <location evidence="6">Cytoplasm</location>
    </subcellularLocation>
</comment>
<accession>S0EYI9</accession>
<keyword evidence="7" id="KW-0689">Ribosomal protein</keyword>
<keyword evidence="7" id="KW-0687">Ribonucleoprotein</keyword>
<name>S0EYI9_CHTCT</name>
<feature type="binding site" evidence="6">
    <location>
        <position position="182"/>
    </location>
    <ligand>
        <name>S-adenosyl-L-methionine</name>
        <dbReference type="ChEBI" id="CHEBI:59789"/>
    </ligand>
</feature>
<dbReference type="eggNOG" id="COG2264">
    <property type="taxonomic scope" value="Bacteria"/>
</dbReference>
<dbReference type="Gene3D" id="3.40.50.150">
    <property type="entry name" value="Vaccinia Virus protein VP39"/>
    <property type="match status" value="1"/>
</dbReference>
<dbReference type="GO" id="GO:0032259">
    <property type="term" value="P:methylation"/>
    <property type="evidence" value="ECO:0007669"/>
    <property type="project" value="UniProtKB-KW"/>
</dbReference>
<feature type="binding site" evidence="6">
    <location>
        <position position="160"/>
    </location>
    <ligand>
        <name>S-adenosyl-L-methionine</name>
        <dbReference type="ChEBI" id="CHEBI:59789"/>
    </ligand>
</feature>
<keyword evidence="2 6" id="KW-0963">Cytoplasm</keyword>
<dbReference type="Pfam" id="PF06325">
    <property type="entry name" value="PrmA"/>
    <property type="match status" value="1"/>
</dbReference>
<keyword evidence="8" id="KW-1185">Reference proteome</keyword>
<dbReference type="PANTHER" id="PTHR43648">
    <property type="entry name" value="ELECTRON TRANSFER FLAVOPROTEIN BETA SUBUNIT LYSINE METHYLTRANSFERASE"/>
    <property type="match status" value="1"/>
</dbReference>
<dbReference type="AlphaFoldDB" id="S0EYI9"/>
<dbReference type="PIRSF" id="PIRSF000401">
    <property type="entry name" value="RPL11_MTase"/>
    <property type="match status" value="1"/>
</dbReference>
<evidence type="ECO:0000313" key="7">
    <source>
        <dbReference type="EMBL" id="CCW34953.1"/>
    </source>
</evidence>
<dbReference type="EMBL" id="HF951689">
    <property type="protein sequence ID" value="CCW34953.1"/>
    <property type="molecule type" value="Genomic_DNA"/>
</dbReference>
<dbReference type="InterPro" id="IPR004498">
    <property type="entry name" value="Ribosomal_PrmA_MeTrfase"/>
</dbReference>
<dbReference type="KEGG" id="ccz:CCALI_01134"/>
<dbReference type="PANTHER" id="PTHR43648:SF1">
    <property type="entry name" value="ELECTRON TRANSFER FLAVOPROTEIN BETA SUBUNIT LYSINE METHYLTRANSFERASE"/>
    <property type="match status" value="1"/>
</dbReference>
<gene>
    <name evidence="6" type="primary">prmA</name>
    <name evidence="7" type="ORF">CCALI_01134</name>
</gene>
<dbReference type="InParanoid" id="S0EYI9"/>
<evidence type="ECO:0000256" key="3">
    <source>
        <dbReference type="ARBA" id="ARBA00022603"/>
    </source>
</evidence>
<dbReference type="GO" id="GO:0005737">
    <property type="term" value="C:cytoplasm"/>
    <property type="evidence" value="ECO:0007669"/>
    <property type="project" value="UniProtKB-SubCell"/>
</dbReference>
<evidence type="ECO:0000256" key="6">
    <source>
        <dbReference type="HAMAP-Rule" id="MF_00735"/>
    </source>
</evidence>
<evidence type="ECO:0000256" key="1">
    <source>
        <dbReference type="ARBA" id="ARBA00009741"/>
    </source>
</evidence>
<evidence type="ECO:0000256" key="2">
    <source>
        <dbReference type="ARBA" id="ARBA00022490"/>
    </source>
</evidence>
<dbReference type="HOGENOM" id="CLU_049382_0_1_0"/>
<comment type="catalytic activity">
    <reaction evidence="6">
        <text>L-lysyl-[protein] + 3 S-adenosyl-L-methionine = N(6),N(6),N(6)-trimethyl-L-lysyl-[protein] + 3 S-adenosyl-L-homocysteine + 3 H(+)</text>
        <dbReference type="Rhea" id="RHEA:54192"/>
        <dbReference type="Rhea" id="RHEA-COMP:9752"/>
        <dbReference type="Rhea" id="RHEA-COMP:13826"/>
        <dbReference type="ChEBI" id="CHEBI:15378"/>
        <dbReference type="ChEBI" id="CHEBI:29969"/>
        <dbReference type="ChEBI" id="CHEBI:57856"/>
        <dbReference type="ChEBI" id="CHEBI:59789"/>
        <dbReference type="ChEBI" id="CHEBI:61961"/>
    </reaction>
</comment>
<comment type="function">
    <text evidence="6">Methylates ribosomal protein L11.</text>
</comment>
<dbReference type="GO" id="GO:0005840">
    <property type="term" value="C:ribosome"/>
    <property type="evidence" value="ECO:0007669"/>
    <property type="project" value="UniProtKB-KW"/>
</dbReference>
<reference evidence="8" key="1">
    <citation type="submission" date="2013-03" db="EMBL/GenBank/DDBJ databases">
        <title>Genome sequence of Chthonomonas calidirosea, the first sequenced genome from the Armatimonadetes phylum (formally candidate division OP10).</title>
        <authorList>
            <person name="Lee K.C.Y."/>
            <person name="Morgan X.C."/>
            <person name="Dunfield P.F."/>
            <person name="Tamas I."/>
            <person name="Houghton K.M."/>
            <person name="Vyssotski M."/>
            <person name="Ryan J.L.J."/>
            <person name="Lagutin K."/>
            <person name="McDonald I.R."/>
            <person name="Stott M.B."/>
        </authorList>
    </citation>
    <scope>NUCLEOTIDE SEQUENCE [LARGE SCALE GENOMIC DNA]</scope>
    <source>
        <strain evidence="8">DSM 23976 / ICMP 18418 / T49</strain>
    </source>
</reference>
<evidence type="ECO:0000313" key="8">
    <source>
        <dbReference type="Proteomes" id="UP000014227"/>
    </source>
</evidence>
<dbReference type="STRING" id="454171.CP488_00024"/>
<feature type="binding site" evidence="6">
    <location>
        <position position="225"/>
    </location>
    <ligand>
        <name>S-adenosyl-L-methionine</name>
        <dbReference type="ChEBI" id="CHEBI:59789"/>
    </ligand>
</feature>
<dbReference type="Proteomes" id="UP000014227">
    <property type="component" value="Chromosome I"/>
</dbReference>
<dbReference type="InterPro" id="IPR029063">
    <property type="entry name" value="SAM-dependent_MTases_sf"/>
</dbReference>
<proteinExistence type="inferred from homology"/>
<dbReference type="CDD" id="cd02440">
    <property type="entry name" value="AdoMet_MTases"/>
    <property type="match status" value="1"/>
</dbReference>
<dbReference type="HAMAP" id="MF_00735">
    <property type="entry name" value="Methyltr_PrmA"/>
    <property type="match status" value="1"/>
</dbReference>
<dbReference type="RefSeq" id="WP_016482498.1">
    <property type="nucleotide sequence ID" value="NC_021487.1"/>
</dbReference>
<dbReference type="FunCoup" id="S0EYI9">
    <property type="interactions" value="294"/>
</dbReference>
<dbReference type="PATRIC" id="fig|1303518.3.peg.1154"/>
<evidence type="ECO:0000256" key="4">
    <source>
        <dbReference type="ARBA" id="ARBA00022679"/>
    </source>
</evidence>
<dbReference type="OrthoDB" id="9785995at2"/>
<dbReference type="SUPFAM" id="SSF53335">
    <property type="entry name" value="S-adenosyl-L-methionine-dependent methyltransferases"/>
    <property type="match status" value="1"/>
</dbReference>
<sequence length="311" mass="34059">MRWIEIAITCPAETEEAVNYALLQVGCGGTQIEEVEEGVRLIRGFLPLNDALTPRLDALQQHLQRFPEFGLPPLCQPIALHPIDEADWEEAWKLHFKPMRIGNRLVITPPWEAFDATPDEIVILLEPGMAFGTGSHPTTRLCLQALETYLQPGMRVADIGTGSGILAIAAGKLGAAQVFATDIDSLPRQIAAENVARNGLETVITIHPVPQFYEVAHHCHLVVANIVANTIIEIAPDVARICAPEALFITSGIVEEHENLVGEALEAAGFTVFDTRHEEVWVCLVARYTARPSDEATLQRIAKILPPLAEL</sequence>
<keyword evidence="4 6" id="KW-0808">Transferase</keyword>
<evidence type="ECO:0000256" key="5">
    <source>
        <dbReference type="ARBA" id="ARBA00022691"/>
    </source>
</evidence>
<comment type="similarity">
    <text evidence="1 6">Belongs to the methyltransferase superfamily. PrmA family.</text>
</comment>
<keyword evidence="3 6" id="KW-0489">Methyltransferase</keyword>